<name>A0A2W1N6V8_PAEXE</name>
<dbReference type="Proteomes" id="UP000214746">
    <property type="component" value="Unassembled WGS sequence"/>
</dbReference>
<proteinExistence type="predicted"/>
<dbReference type="AlphaFoldDB" id="A0A2W1N6V8"/>
<gene>
    <name evidence="1" type="ORF">CBW46_014385</name>
</gene>
<comment type="caution">
    <text evidence="1">The sequence shown here is derived from an EMBL/GenBank/DDBJ whole genome shotgun (WGS) entry which is preliminary data.</text>
</comment>
<protein>
    <submittedName>
        <fullName evidence="1">PD-(D/E)XK motif protein</fullName>
    </submittedName>
</protein>
<dbReference type="RefSeq" id="WP_089200696.1">
    <property type="nucleotide sequence ID" value="NZ_NHRJ02000008.1"/>
</dbReference>
<reference evidence="1" key="1">
    <citation type="submission" date="2018-06" db="EMBL/GenBank/DDBJ databases">
        <title>Paenibacillus xerothermodurans sp. nov. an extremely dry heat resistant spore forming bacterium isolated from the soil of Cape Canaveral, Florida.</title>
        <authorList>
            <person name="Seuylemezian A."/>
            <person name="Kaur N."/>
            <person name="Patil P."/>
            <person name="Patil P."/>
            <person name="Mayilraj S."/>
            <person name="Vaishampayan P."/>
        </authorList>
    </citation>
    <scope>NUCLEOTIDE SEQUENCE [LARGE SCALE GENOMIC DNA]</scope>
    <source>
        <strain evidence="1">ATCC 27380</strain>
    </source>
</reference>
<organism evidence="1 2">
    <name type="scientific">Paenibacillus xerothermodurans</name>
    <dbReference type="NCBI Taxonomy" id="1977292"/>
    <lineage>
        <taxon>Bacteria</taxon>
        <taxon>Bacillati</taxon>
        <taxon>Bacillota</taxon>
        <taxon>Bacilli</taxon>
        <taxon>Bacillales</taxon>
        <taxon>Paenibacillaceae</taxon>
        <taxon>Paenibacillus</taxon>
    </lineage>
</organism>
<dbReference type="InterPro" id="IPR025534">
    <property type="entry name" value="DUF4420"/>
</dbReference>
<dbReference type="EMBL" id="NHRJ02000008">
    <property type="protein sequence ID" value="PZE20329.1"/>
    <property type="molecule type" value="Genomic_DNA"/>
</dbReference>
<keyword evidence="2" id="KW-1185">Reference proteome</keyword>
<evidence type="ECO:0000313" key="1">
    <source>
        <dbReference type="EMBL" id="PZE20329.1"/>
    </source>
</evidence>
<dbReference type="OrthoDB" id="1902020at2"/>
<accession>A0A2W1N6V8</accession>
<dbReference type="Pfam" id="PF14390">
    <property type="entry name" value="DUF4420"/>
    <property type="match status" value="1"/>
</dbReference>
<evidence type="ECO:0000313" key="2">
    <source>
        <dbReference type="Proteomes" id="UP000214746"/>
    </source>
</evidence>
<sequence length="320" mass="36610">MTNNDNPWLNMGSSSQRRAISNTPHNLFWVTDLDGHCGFCIQTKDTTVATNRKLNLKGITIVTRNIPPQGNELFLILNTNEDWQIFHALCQDLITVIKREIDHRKMITAVENRLKRWQLIMQQDHKLFSLEKQMGLFSELLCLKEVASAKVGIRDAVISWGGPDFDKQDFLMSNCAIEVKSHRTSKGETVSISSMQQLQCDKEPFYLMSYALTISEKGKSVEDILKEIIKILESGHIDLIDVFENKVIQYGYISEIIREPLNKFIVDSQKIFRVSDSFPKITPASVKREISSAQYTIDLSQCSEFEINLENFLREGGTVQ</sequence>